<keyword evidence="5 7" id="KW-0496">Mitochondrion</keyword>
<evidence type="ECO:0000256" key="7">
    <source>
        <dbReference type="PROSITE-ProRule" id="PRU01094"/>
    </source>
</evidence>
<evidence type="ECO:0000256" key="1">
    <source>
        <dbReference type="ARBA" id="ARBA00004434"/>
    </source>
</evidence>
<dbReference type="EMBL" id="KQ964648">
    <property type="protein sequence ID" value="KXN67262.1"/>
    <property type="molecule type" value="Genomic_DNA"/>
</dbReference>
<organism evidence="9 10">
    <name type="scientific">Conidiobolus coronatus (strain ATCC 28846 / CBS 209.66 / NRRL 28638)</name>
    <name type="common">Delacroixia coronata</name>
    <dbReference type="NCBI Taxonomy" id="796925"/>
    <lineage>
        <taxon>Eukaryota</taxon>
        <taxon>Fungi</taxon>
        <taxon>Fungi incertae sedis</taxon>
        <taxon>Zoopagomycota</taxon>
        <taxon>Entomophthoromycotina</taxon>
        <taxon>Entomophthoromycetes</taxon>
        <taxon>Entomophthorales</taxon>
        <taxon>Ancylistaceae</taxon>
        <taxon>Conidiobolus</taxon>
    </lineage>
</organism>
<evidence type="ECO:0000256" key="2">
    <source>
        <dbReference type="ARBA" id="ARBA00022692"/>
    </source>
</evidence>
<evidence type="ECO:0000313" key="10">
    <source>
        <dbReference type="Proteomes" id="UP000070444"/>
    </source>
</evidence>
<dbReference type="Proteomes" id="UP000070444">
    <property type="component" value="Unassembled WGS sequence"/>
</dbReference>
<evidence type="ECO:0000256" key="6">
    <source>
        <dbReference type="ARBA" id="ARBA00023136"/>
    </source>
</evidence>
<dbReference type="PANTHER" id="PTHR14009">
    <property type="entry name" value="LEUCINE ZIPPER-EF-HAND CONTAINING TRANSMEMBRANE PROTEIN"/>
    <property type="match status" value="1"/>
</dbReference>
<keyword evidence="4" id="KW-1133">Transmembrane helix</keyword>
<evidence type="ECO:0000256" key="4">
    <source>
        <dbReference type="ARBA" id="ARBA00022989"/>
    </source>
</evidence>
<dbReference type="GO" id="GO:0030003">
    <property type="term" value="P:intracellular monoatomic cation homeostasis"/>
    <property type="evidence" value="ECO:0007669"/>
    <property type="project" value="TreeGrafter"/>
</dbReference>
<proteinExistence type="predicted"/>
<keyword evidence="10" id="KW-1185">Reference proteome</keyword>
<keyword evidence="2" id="KW-0812">Transmembrane</keyword>
<accession>A0A137NWZ0</accession>
<dbReference type="GO" id="GO:0043022">
    <property type="term" value="F:ribosome binding"/>
    <property type="evidence" value="ECO:0007669"/>
    <property type="project" value="InterPro"/>
</dbReference>
<feature type="domain" description="Letm1 RBD" evidence="8">
    <location>
        <begin position="128"/>
        <end position="322"/>
    </location>
</feature>
<evidence type="ECO:0000313" key="9">
    <source>
        <dbReference type="EMBL" id="KXN67262.1"/>
    </source>
</evidence>
<evidence type="ECO:0000256" key="5">
    <source>
        <dbReference type="ARBA" id="ARBA00023128"/>
    </source>
</evidence>
<comment type="subcellular location">
    <subcellularLocation>
        <location evidence="1">Mitochondrion inner membrane</location>
        <topology evidence="1">Single-pass membrane protein</topology>
    </subcellularLocation>
</comment>
<evidence type="ECO:0000259" key="8">
    <source>
        <dbReference type="PROSITE" id="PS51758"/>
    </source>
</evidence>
<gene>
    <name evidence="9" type="ORF">CONCODRAFT_80231</name>
</gene>
<dbReference type="PANTHER" id="PTHR14009:SF1">
    <property type="entry name" value="MITOCHONDRIAL PROTON_CALCIUM EXCHANGER PROTEIN"/>
    <property type="match status" value="1"/>
</dbReference>
<evidence type="ECO:0000256" key="3">
    <source>
        <dbReference type="ARBA" id="ARBA00022792"/>
    </source>
</evidence>
<dbReference type="OrthoDB" id="73691at2759"/>
<dbReference type="InterPro" id="IPR044202">
    <property type="entry name" value="LETM1/MDM38-like"/>
</dbReference>
<reference evidence="9 10" key="1">
    <citation type="journal article" date="2015" name="Genome Biol. Evol.">
        <title>Phylogenomic analyses indicate that early fungi evolved digesting cell walls of algal ancestors of land plants.</title>
        <authorList>
            <person name="Chang Y."/>
            <person name="Wang S."/>
            <person name="Sekimoto S."/>
            <person name="Aerts A.L."/>
            <person name="Choi C."/>
            <person name="Clum A."/>
            <person name="LaButti K.M."/>
            <person name="Lindquist E.A."/>
            <person name="Yee Ngan C."/>
            <person name="Ohm R.A."/>
            <person name="Salamov A.A."/>
            <person name="Grigoriev I.V."/>
            <person name="Spatafora J.W."/>
            <person name="Berbee M.L."/>
        </authorList>
    </citation>
    <scope>NUCLEOTIDE SEQUENCE [LARGE SCALE GENOMIC DNA]</scope>
    <source>
        <strain evidence="9 10">NRRL 28638</strain>
    </source>
</reference>
<keyword evidence="3" id="KW-0999">Mitochondrion inner membrane</keyword>
<sequence>MSQIIRLNNLRLINSQVNTITRSVAFRGGYQQLNTFNRQFELYRFQSNQPNDKAVAQEPKRGKIMEFYHKAKELAIFYKNGMKQILVNRKEAKLILERKAKGEDISRREFRLINTAQSDFNKLIPFSILVFILPESIPFLVIFAPSTIPSTCVTQEQQLKKMKKLDDKRDEMITSFNKSVKEFHEISNKDFSSLDKTLALMKRTSNQLDIDLVEKPALANFTKFMGLATWGPKSWIQLRLLKYLNYIKQDDNYLANMNLKDLTHFELQVANWERGMRSNGTSEELEKSLKTWIDLHLHTSPTTPPIFMVFSRLYIWNIHFRN</sequence>
<dbReference type="InterPro" id="IPR033122">
    <property type="entry name" value="LETM1-like_RBD"/>
</dbReference>
<dbReference type="AlphaFoldDB" id="A0A137NWZ0"/>
<protein>
    <recommendedName>
        <fullName evidence="8">Letm1 RBD domain-containing protein</fullName>
    </recommendedName>
</protein>
<dbReference type="STRING" id="796925.A0A137NWZ0"/>
<keyword evidence="6" id="KW-0472">Membrane</keyword>
<dbReference type="OMA" id="SLIHTSM"/>
<dbReference type="GO" id="GO:0005743">
    <property type="term" value="C:mitochondrial inner membrane"/>
    <property type="evidence" value="ECO:0007669"/>
    <property type="project" value="UniProtKB-SubCell"/>
</dbReference>
<dbReference type="PROSITE" id="PS51758">
    <property type="entry name" value="LETM1_RBD"/>
    <property type="match status" value="1"/>
</dbReference>
<name>A0A137NWZ0_CONC2</name>
<dbReference type="Pfam" id="PF07766">
    <property type="entry name" value="LETM1_RBD"/>
    <property type="match status" value="1"/>
</dbReference>